<protein>
    <submittedName>
        <fullName evidence="2">Zn-dependent peptidase</fullName>
    </submittedName>
</protein>
<dbReference type="InterPro" id="IPR007863">
    <property type="entry name" value="Peptidase_M16_C"/>
</dbReference>
<evidence type="ECO:0000313" key="3">
    <source>
        <dbReference type="Proteomes" id="UP000030889"/>
    </source>
</evidence>
<organism evidence="2 3">
    <name type="scientific">Alistipes inops</name>
    <dbReference type="NCBI Taxonomy" id="1501391"/>
    <lineage>
        <taxon>Bacteria</taxon>
        <taxon>Pseudomonadati</taxon>
        <taxon>Bacteroidota</taxon>
        <taxon>Bacteroidia</taxon>
        <taxon>Bacteroidales</taxon>
        <taxon>Rikenellaceae</taxon>
        <taxon>Alistipes</taxon>
    </lineage>
</organism>
<dbReference type="Pfam" id="PF05193">
    <property type="entry name" value="Peptidase_M16_C"/>
    <property type="match status" value="1"/>
</dbReference>
<proteinExistence type="predicted"/>
<dbReference type="PANTHER" id="PTHR11851">
    <property type="entry name" value="METALLOPROTEASE"/>
    <property type="match status" value="1"/>
</dbReference>
<evidence type="ECO:0000313" key="2">
    <source>
        <dbReference type="EMBL" id="KHE41869.1"/>
    </source>
</evidence>
<feature type="domain" description="Peptidase M16 C-terminal" evidence="1">
    <location>
        <begin position="187"/>
        <end position="360"/>
    </location>
</feature>
<name>A0ABR4YHX8_9BACT</name>
<accession>A0ABR4YHX8</accession>
<dbReference type="Gene3D" id="3.30.830.10">
    <property type="entry name" value="Metalloenzyme, LuxS/M16 peptidase-like"/>
    <property type="match status" value="2"/>
</dbReference>
<dbReference type="RefSeq" id="WP_035473672.1">
    <property type="nucleotide sequence ID" value="NZ_JRGF01000008.1"/>
</dbReference>
<dbReference type="Proteomes" id="UP000030889">
    <property type="component" value="Unassembled WGS sequence"/>
</dbReference>
<dbReference type="PANTHER" id="PTHR11851:SF224">
    <property type="entry name" value="PROCESSING PROTEASE"/>
    <property type="match status" value="1"/>
</dbReference>
<comment type="caution">
    <text evidence="2">The sequence shown here is derived from an EMBL/GenBank/DDBJ whole genome shotgun (WGS) entry which is preliminary data.</text>
</comment>
<gene>
    <name evidence="2" type="ORF">LG35_07645</name>
</gene>
<dbReference type="InterPro" id="IPR011249">
    <property type="entry name" value="Metalloenz_LuxS/M16"/>
</dbReference>
<keyword evidence="3" id="KW-1185">Reference proteome</keyword>
<dbReference type="InterPro" id="IPR050361">
    <property type="entry name" value="MPP/UQCRC_Complex"/>
</dbReference>
<sequence>MENKIHFDRSRQPETVIPERLEVPEACEYRTASGVRIYVLPAPEYGVVRLSFVFRAGSSWQKVPFCASATVNNLAEGSRDMTAQQIAERLDYYGSWFDVSMDRDWSVVTFVCLSKFFDKTLEVARRIMLEPEFPQEELRVYCDKSRQTLAINRTKVDFNARELFAKSLYGASHPYGISSPAERYDDLRREDVRAFYEERYTAAGCFAVMSGDVDDIRLRAVEEFLVGLRPGEAGERADFPAPRSISRAEMPFPGAVQSAVRVGRVLFPRSHPDFIGMQVVAAVLGGYFGSRLVHNLREERGYTYGAYAAMVNFDRSGYFAAATEVGAQFTEDALAQIFAEIERLRCEPVPVEELALVKNIMVGEVMRILDGPFGIADVTIENIQNGFGNGYLGEFVRQVRETTSEQVWELALRYLAPDTLTAVVVGPGR</sequence>
<dbReference type="SUPFAM" id="SSF63411">
    <property type="entry name" value="LuxS/MPP-like metallohydrolase"/>
    <property type="match status" value="2"/>
</dbReference>
<dbReference type="EMBL" id="JRGF01000008">
    <property type="protein sequence ID" value="KHE41869.1"/>
    <property type="molecule type" value="Genomic_DNA"/>
</dbReference>
<evidence type="ECO:0000259" key="1">
    <source>
        <dbReference type="Pfam" id="PF05193"/>
    </source>
</evidence>
<reference evidence="2 3" key="1">
    <citation type="submission" date="2014-09" db="EMBL/GenBank/DDBJ databases">
        <title>Alistipes sp. 627, sp. nov., a novel member of the family Rikenellaceae isolated from human faeces.</title>
        <authorList>
            <person name="Shkoporov A.N."/>
            <person name="Chaplin A.V."/>
            <person name="Motuzova O.V."/>
            <person name="Kafarskaia L.I."/>
            <person name="Khokhlova E.V."/>
            <person name="Efimov B.A."/>
        </authorList>
    </citation>
    <scope>NUCLEOTIDE SEQUENCE [LARGE SCALE GENOMIC DNA]</scope>
    <source>
        <strain evidence="2 3">627</strain>
    </source>
</reference>